<feature type="region of interest" description="Disordered" evidence="1">
    <location>
        <begin position="141"/>
        <end position="162"/>
    </location>
</feature>
<reference evidence="2 3" key="1">
    <citation type="submission" date="2009-11" db="EMBL/GenBank/DDBJ databases">
        <title>Annotation of Allomyces macrogynus ATCC 38327.</title>
        <authorList>
            <consortium name="The Broad Institute Genome Sequencing Platform"/>
            <person name="Russ C."/>
            <person name="Cuomo C."/>
            <person name="Burger G."/>
            <person name="Gray M.W."/>
            <person name="Holland P.W.H."/>
            <person name="King N."/>
            <person name="Lang F.B.F."/>
            <person name="Roger A.J."/>
            <person name="Ruiz-Trillo I."/>
            <person name="Young S.K."/>
            <person name="Zeng Q."/>
            <person name="Gargeya S."/>
            <person name="Fitzgerald M."/>
            <person name="Haas B."/>
            <person name="Abouelleil A."/>
            <person name="Alvarado L."/>
            <person name="Arachchi H.M."/>
            <person name="Berlin A."/>
            <person name="Chapman S.B."/>
            <person name="Gearin G."/>
            <person name="Goldberg J."/>
            <person name="Griggs A."/>
            <person name="Gujja S."/>
            <person name="Hansen M."/>
            <person name="Heiman D."/>
            <person name="Howarth C."/>
            <person name="Larimer J."/>
            <person name="Lui A."/>
            <person name="MacDonald P.J.P."/>
            <person name="McCowen C."/>
            <person name="Montmayeur A."/>
            <person name="Murphy C."/>
            <person name="Neiman D."/>
            <person name="Pearson M."/>
            <person name="Priest M."/>
            <person name="Roberts A."/>
            <person name="Saif S."/>
            <person name="Shea T."/>
            <person name="Sisk P."/>
            <person name="Stolte C."/>
            <person name="Sykes S."/>
            <person name="Wortman J."/>
            <person name="Nusbaum C."/>
            <person name="Birren B."/>
        </authorList>
    </citation>
    <scope>NUCLEOTIDE SEQUENCE [LARGE SCALE GENOMIC DNA]</scope>
    <source>
        <strain evidence="2 3">ATCC 38327</strain>
    </source>
</reference>
<organism evidence="2 3">
    <name type="scientific">Allomyces macrogynus (strain ATCC 38327)</name>
    <name type="common">Allomyces javanicus var. macrogynus</name>
    <dbReference type="NCBI Taxonomy" id="578462"/>
    <lineage>
        <taxon>Eukaryota</taxon>
        <taxon>Fungi</taxon>
        <taxon>Fungi incertae sedis</taxon>
        <taxon>Blastocladiomycota</taxon>
        <taxon>Blastocladiomycetes</taxon>
        <taxon>Blastocladiales</taxon>
        <taxon>Blastocladiaceae</taxon>
        <taxon>Allomyces</taxon>
    </lineage>
</organism>
<feature type="region of interest" description="Disordered" evidence="1">
    <location>
        <begin position="285"/>
        <end position="304"/>
    </location>
</feature>
<accession>A0A0L0S8R3</accession>
<evidence type="ECO:0000256" key="1">
    <source>
        <dbReference type="SAM" id="MobiDB-lite"/>
    </source>
</evidence>
<reference evidence="3" key="2">
    <citation type="submission" date="2009-11" db="EMBL/GenBank/DDBJ databases">
        <title>The Genome Sequence of Allomyces macrogynus strain ATCC 38327.</title>
        <authorList>
            <consortium name="The Broad Institute Genome Sequencing Platform"/>
            <person name="Russ C."/>
            <person name="Cuomo C."/>
            <person name="Shea T."/>
            <person name="Young S.K."/>
            <person name="Zeng Q."/>
            <person name="Koehrsen M."/>
            <person name="Haas B."/>
            <person name="Borodovsky M."/>
            <person name="Guigo R."/>
            <person name="Alvarado L."/>
            <person name="Berlin A."/>
            <person name="Borenstein D."/>
            <person name="Chen Z."/>
            <person name="Engels R."/>
            <person name="Freedman E."/>
            <person name="Gellesch M."/>
            <person name="Goldberg J."/>
            <person name="Griggs A."/>
            <person name="Gujja S."/>
            <person name="Heiman D."/>
            <person name="Hepburn T."/>
            <person name="Howarth C."/>
            <person name="Jen D."/>
            <person name="Larson L."/>
            <person name="Lewis B."/>
            <person name="Mehta T."/>
            <person name="Park D."/>
            <person name="Pearson M."/>
            <person name="Roberts A."/>
            <person name="Saif S."/>
            <person name="Shenoy N."/>
            <person name="Sisk P."/>
            <person name="Stolte C."/>
            <person name="Sykes S."/>
            <person name="Walk T."/>
            <person name="White J."/>
            <person name="Yandava C."/>
            <person name="Burger G."/>
            <person name="Gray M.W."/>
            <person name="Holland P.W.H."/>
            <person name="King N."/>
            <person name="Lang F.B.F."/>
            <person name="Roger A.J."/>
            <person name="Ruiz-Trillo I."/>
            <person name="Lander E."/>
            <person name="Nusbaum C."/>
        </authorList>
    </citation>
    <scope>NUCLEOTIDE SEQUENCE [LARGE SCALE GENOMIC DNA]</scope>
    <source>
        <strain evidence="3">ATCC 38327</strain>
    </source>
</reference>
<dbReference type="VEuPathDB" id="FungiDB:AMAG_04345"/>
<dbReference type="AlphaFoldDB" id="A0A0L0S8R3"/>
<feature type="region of interest" description="Disordered" evidence="1">
    <location>
        <begin position="1"/>
        <end position="55"/>
    </location>
</feature>
<evidence type="ECO:0000313" key="3">
    <source>
        <dbReference type="Proteomes" id="UP000054350"/>
    </source>
</evidence>
<dbReference type="OrthoDB" id="5596372at2759"/>
<gene>
    <name evidence="2" type="ORF">AMAG_04345</name>
</gene>
<feature type="compositionally biased region" description="Acidic residues" evidence="1">
    <location>
        <begin position="39"/>
        <end position="51"/>
    </location>
</feature>
<protein>
    <submittedName>
        <fullName evidence="2">Uncharacterized protein</fullName>
    </submittedName>
</protein>
<feature type="compositionally biased region" description="Pro residues" evidence="1">
    <location>
        <begin position="7"/>
        <end position="22"/>
    </location>
</feature>
<evidence type="ECO:0000313" key="2">
    <source>
        <dbReference type="EMBL" id="KNE58795.1"/>
    </source>
</evidence>
<proteinExistence type="predicted"/>
<name>A0A0L0S8R3_ALLM3</name>
<dbReference type="EMBL" id="GG745333">
    <property type="protein sequence ID" value="KNE58795.1"/>
    <property type="molecule type" value="Genomic_DNA"/>
</dbReference>
<keyword evidence="3" id="KW-1185">Reference proteome</keyword>
<dbReference type="Proteomes" id="UP000054350">
    <property type="component" value="Unassembled WGS sequence"/>
</dbReference>
<sequence>MSSPGSPLLPVPLTPTPPPAPPSDTGADYTGTNGRLYPEDPDDDDMDDADDSTSAPAAAVLSNLTATSRLNRVTASSLSNLSFNQKQSVLRAMFASRAGNTSMSLTKDQAQERIRQAKMPPPPNPSPLKAVVSKSMPMFAGEEDEENTPQRSALPPPPPPPPALILCKGVVVDQSIQLHLPRRRSPTHAGRTAPGDRVGTARARATAGHRQSCDKLMAQTVQSFEKCLHHAMDVSAQIMAHVARRPAAVAAAAAATVPAPGLAWHATAIPPAAWPAAPSPTACACGRPASPNAQSPARAMSTERTSEREMRLLAQLDEIAALVQVSTDRHAQITKLLADQTRDRAMSQADREMGDLVNLVRWLAV</sequence>